<evidence type="ECO:0000313" key="2">
    <source>
        <dbReference type="EMBL" id="KAK9872562.1"/>
    </source>
</evidence>
<keyword evidence="3" id="KW-1185">Reference proteome</keyword>
<dbReference type="AlphaFoldDB" id="A0AAW1TM46"/>
<protein>
    <submittedName>
        <fullName evidence="2">Uncharacterized protein</fullName>
    </submittedName>
</protein>
<name>A0AAW1TM46_9CUCU</name>
<dbReference type="EMBL" id="JARQZJ010000012">
    <property type="protein sequence ID" value="KAK9872562.1"/>
    <property type="molecule type" value="Genomic_DNA"/>
</dbReference>
<dbReference type="Proteomes" id="UP001431783">
    <property type="component" value="Unassembled WGS sequence"/>
</dbReference>
<sequence>MLQDIHGVKRNFYGDKSTLKTEDPPVTSEPITSSTEPSISQTPTSAESSSNSDNAVQDFCETDVKLSFIIDDIEEEDHVIQKDVVSEAGNEYPLNEAILNEVSISRGREDFERSISRNKKIGSDLYETIIEKLENTVDGNIYYRKTCQVMTYLWHQILYAHFISFETEADSDDILSYDEDEDSEDDNTEMGL</sequence>
<accession>A0AAW1TM46</accession>
<comment type="caution">
    <text evidence="2">The sequence shown here is derived from an EMBL/GenBank/DDBJ whole genome shotgun (WGS) entry which is preliminary data.</text>
</comment>
<evidence type="ECO:0000313" key="3">
    <source>
        <dbReference type="Proteomes" id="UP001431783"/>
    </source>
</evidence>
<feature type="compositionally biased region" description="Low complexity" evidence="1">
    <location>
        <begin position="24"/>
        <end position="45"/>
    </location>
</feature>
<evidence type="ECO:0000256" key="1">
    <source>
        <dbReference type="SAM" id="MobiDB-lite"/>
    </source>
</evidence>
<proteinExistence type="predicted"/>
<feature type="region of interest" description="Disordered" evidence="1">
    <location>
        <begin position="13"/>
        <end position="54"/>
    </location>
</feature>
<reference evidence="2 3" key="1">
    <citation type="submission" date="2023-03" db="EMBL/GenBank/DDBJ databases">
        <title>Genome insight into feeding habits of ladybird beetles.</title>
        <authorList>
            <person name="Li H.-S."/>
            <person name="Huang Y.-H."/>
            <person name="Pang H."/>
        </authorList>
    </citation>
    <scope>NUCLEOTIDE SEQUENCE [LARGE SCALE GENOMIC DNA]</scope>
    <source>
        <strain evidence="2">SYSU_2023b</strain>
        <tissue evidence="2">Whole body</tissue>
    </source>
</reference>
<gene>
    <name evidence="2" type="ORF">WA026_018697</name>
</gene>
<organism evidence="2 3">
    <name type="scientific">Henosepilachna vigintioctopunctata</name>
    <dbReference type="NCBI Taxonomy" id="420089"/>
    <lineage>
        <taxon>Eukaryota</taxon>
        <taxon>Metazoa</taxon>
        <taxon>Ecdysozoa</taxon>
        <taxon>Arthropoda</taxon>
        <taxon>Hexapoda</taxon>
        <taxon>Insecta</taxon>
        <taxon>Pterygota</taxon>
        <taxon>Neoptera</taxon>
        <taxon>Endopterygota</taxon>
        <taxon>Coleoptera</taxon>
        <taxon>Polyphaga</taxon>
        <taxon>Cucujiformia</taxon>
        <taxon>Coccinelloidea</taxon>
        <taxon>Coccinellidae</taxon>
        <taxon>Epilachninae</taxon>
        <taxon>Epilachnini</taxon>
        <taxon>Henosepilachna</taxon>
    </lineage>
</organism>